<dbReference type="SUPFAM" id="SSF49265">
    <property type="entry name" value="Fibronectin type III"/>
    <property type="match status" value="1"/>
</dbReference>
<dbReference type="PANTHER" id="PTHR45080:SF33">
    <property type="entry name" value="IG-LIKE DOMAIN-CONTAINING PROTEIN"/>
    <property type="match status" value="1"/>
</dbReference>
<dbReference type="SUPFAM" id="SSF48726">
    <property type="entry name" value="Immunoglobulin"/>
    <property type="match status" value="1"/>
</dbReference>
<dbReference type="GO" id="GO:0008046">
    <property type="term" value="F:axon guidance receptor activity"/>
    <property type="evidence" value="ECO:0007669"/>
    <property type="project" value="TreeGrafter"/>
</dbReference>
<accession>T1HUS3</accession>
<evidence type="ECO:0000313" key="3">
    <source>
        <dbReference type="EnsemblMetazoa" id="RPRC007793-PA"/>
    </source>
</evidence>
<keyword evidence="2" id="KW-0393">Immunoglobulin domain</keyword>
<dbReference type="PROSITE" id="PS50835">
    <property type="entry name" value="IG_LIKE"/>
    <property type="match status" value="1"/>
</dbReference>
<dbReference type="EnsemblMetazoa" id="RPRC007793-RA">
    <property type="protein sequence ID" value="RPRC007793-PA"/>
    <property type="gene ID" value="RPRC007793"/>
</dbReference>
<dbReference type="Gene3D" id="2.60.40.10">
    <property type="entry name" value="Immunoglobulins"/>
    <property type="match status" value="2"/>
</dbReference>
<dbReference type="GO" id="GO:0007156">
    <property type="term" value="P:homophilic cell adhesion via plasma membrane adhesion molecules"/>
    <property type="evidence" value="ECO:0007669"/>
    <property type="project" value="TreeGrafter"/>
</dbReference>
<dbReference type="InterPro" id="IPR003961">
    <property type="entry name" value="FN3_dom"/>
</dbReference>
<proteinExistence type="predicted"/>
<dbReference type="CDD" id="cd00096">
    <property type="entry name" value="Ig"/>
    <property type="match status" value="1"/>
</dbReference>
<dbReference type="InterPro" id="IPR036116">
    <property type="entry name" value="FN3_sf"/>
</dbReference>
<dbReference type="GO" id="GO:0050808">
    <property type="term" value="P:synapse organization"/>
    <property type="evidence" value="ECO:0007669"/>
    <property type="project" value="TreeGrafter"/>
</dbReference>
<dbReference type="OMA" id="HAPETDI"/>
<dbReference type="FunCoup" id="T1HUS3">
    <property type="interactions" value="16"/>
</dbReference>
<dbReference type="GO" id="GO:0043025">
    <property type="term" value="C:neuronal cell body"/>
    <property type="evidence" value="ECO:0007669"/>
    <property type="project" value="TreeGrafter"/>
</dbReference>
<evidence type="ECO:0000256" key="1">
    <source>
        <dbReference type="ARBA" id="ARBA00022737"/>
    </source>
</evidence>
<keyword evidence="4" id="KW-1185">Reference proteome</keyword>
<dbReference type="VEuPathDB" id="VectorBase:RPRC007793"/>
<dbReference type="InterPro" id="IPR013098">
    <property type="entry name" value="Ig_I-set"/>
</dbReference>
<organism evidence="3 4">
    <name type="scientific">Rhodnius prolixus</name>
    <name type="common">Triatomid bug</name>
    <dbReference type="NCBI Taxonomy" id="13249"/>
    <lineage>
        <taxon>Eukaryota</taxon>
        <taxon>Metazoa</taxon>
        <taxon>Ecdysozoa</taxon>
        <taxon>Arthropoda</taxon>
        <taxon>Hexapoda</taxon>
        <taxon>Insecta</taxon>
        <taxon>Pterygota</taxon>
        <taxon>Neoptera</taxon>
        <taxon>Paraneoptera</taxon>
        <taxon>Hemiptera</taxon>
        <taxon>Heteroptera</taxon>
        <taxon>Panheteroptera</taxon>
        <taxon>Cimicomorpha</taxon>
        <taxon>Reduviidae</taxon>
        <taxon>Triatominae</taxon>
        <taxon>Rhodnius</taxon>
    </lineage>
</organism>
<evidence type="ECO:0000313" key="4">
    <source>
        <dbReference type="Proteomes" id="UP000015103"/>
    </source>
</evidence>
<dbReference type="SMART" id="SM00409">
    <property type="entry name" value="IG"/>
    <property type="match status" value="1"/>
</dbReference>
<evidence type="ECO:0000256" key="2">
    <source>
        <dbReference type="ARBA" id="ARBA00023319"/>
    </source>
</evidence>
<dbReference type="InterPro" id="IPR036179">
    <property type="entry name" value="Ig-like_dom_sf"/>
</dbReference>
<dbReference type="GO" id="GO:0005886">
    <property type="term" value="C:plasma membrane"/>
    <property type="evidence" value="ECO:0007669"/>
    <property type="project" value="TreeGrafter"/>
</dbReference>
<dbReference type="InParanoid" id="T1HUS3"/>
<dbReference type="HOGENOM" id="CLU_078050_0_0_1"/>
<dbReference type="EMBL" id="ACPB03010456">
    <property type="status" value="NOT_ANNOTATED_CDS"/>
    <property type="molecule type" value="Genomic_DNA"/>
</dbReference>
<dbReference type="Proteomes" id="UP000015103">
    <property type="component" value="Unassembled WGS sequence"/>
</dbReference>
<reference evidence="3" key="1">
    <citation type="submission" date="2015-05" db="UniProtKB">
        <authorList>
            <consortium name="EnsemblMetazoa"/>
        </authorList>
    </citation>
    <scope>IDENTIFICATION</scope>
</reference>
<name>T1HUS3_RHOPR</name>
<dbReference type="CDD" id="cd00063">
    <property type="entry name" value="FN3"/>
    <property type="match status" value="1"/>
</dbReference>
<dbReference type="SMART" id="SM00408">
    <property type="entry name" value="IGc2"/>
    <property type="match status" value="1"/>
</dbReference>
<dbReference type="InterPro" id="IPR003598">
    <property type="entry name" value="Ig_sub2"/>
</dbReference>
<dbReference type="InterPro" id="IPR007110">
    <property type="entry name" value="Ig-like_dom"/>
</dbReference>
<dbReference type="PANTHER" id="PTHR45080">
    <property type="entry name" value="CONTACTIN 5"/>
    <property type="match status" value="1"/>
</dbReference>
<dbReference type="AlphaFoldDB" id="T1HUS3"/>
<dbReference type="InterPro" id="IPR013783">
    <property type="entry name" value="Ig-like_fold"/>
</dbReference>
<dbReference type="GO" id="GO:0030424">
    <property type="term" value="C:axon"/>
    <property type="evidence" value="ECO:0007669"/>
    <property type="project" value="TreeGrafter"/>
</dbReference>
<dbReference type="InterPro" id="IPR003599">
    <property type="entry name" value="Ig_sub"/>
</dbReference>
<keyword evidence="1" id="KW-0677">Repeat</keyword>
<dbReference type="Pfam" id="PF07679">
    <property type="entry name" value="I-set"/>
    <property type="match status" value="1"/>
</dbReference>
<dbReference type="STRING" id="13249.T1HUS3"/>
<dbReference type="eggNOG" id="KOG3510">
    <property type="taxonomic scope" value="Eukaryota"/>
</dbReference>
<protein>
    <submittedName>
        <fullName evidence="3">Ig-like domain-containing protein</fullName>
    </submittedName>
</protein>
<dbReference type="InterPro" id="IPR050958">
    <property type="entry name" value="Cell_Adh-Cytoskel_Orgn"/>
</dbReference>
<sequence length="283" mass="32761">MLEPDKIATNKLMNIKDSPEVEADEPWIHSGIGNQAVLTCTVYAEPEAQVRWYRSALKLDVTDDHITETRGNRHRLIIRQVQLQDLDNYTCEAYNYLGKSRQYILLSGKPHVAIFRSPAVSKWRDSYNISWSVFSYTPLEEHKLYYRQKQFRGQLHNSLQPEKWGNLTFLHLREWNEVSLPSSPNSDITQEMSYLIRKLDSDTKYEAKVQARNSFGWNRMSEVFTFSTRGLDGYSWEPSQDIFHAPETDIVRDMGVTALGRGMTKLSTPLIVLILPVVLKICT</sequence>